<evidence type="ECO:0000313" key="2">
    <source>
        <dbReference type="EMBL" id="KAJ8376248.1"/>
    </source>
</evidence>
<dbReference type="Proteomes" id="UP001152622">
    <property type="component" value="Chromosome 2"/>
</dbReference>
<organism evidence="2 3">
    <name type="scientific">Synaphobranchus kaupii</name>
    <name type="common">Kaup's arrowtooth eel</name>
    <dbReference type="NCBI Taxonomy" id="118154"/>
    <lineage>
        <taxon>Eukaryota</taxon>
        <taxon>Metazoa</taxon>
        <taxon>Chordata</taxon>
        <taxon>Craniata</taxon>
        <taxon>Vertebrata</taxon>
        <taxon>Euteleostomi</taxon>
        <taxon>Actinopterygii</taxon>
        <taxon>Neopterygii</taxon>
        <taxon>Teleostei</taxon>
        <taxon>Anguilliformes</taxon>
        <taxon>Synaphobranchidae</taxon>
        <taxon>Synaphobranchus</taxon>
    </lineage>
</organism>
<evidence type="ECO:0000313" key="3">
    <source>
        <dbReference type="Proteomes" id="UP001152622"/>
    </source>
</evidence>
<comment type="caution">
    <text evidence="2">The sequence shown here is derived from an EMBL/GenBank/DDBJ whole genome shotgun (WGS) entry which is preliminary data.</text>
</comment>
<sequence>MALLFNSGGGGGGGGQSGPALGEARRFCGARSMERREAGAARVLTCAVSNGVHRSGVKSSALPTSFRAIITEREAATFAPHLRVLATAIVNEPVHRPPYAEPLQLASKQGVQHADERDYSTGTVRKCCLTLSGRRPSRRWGCRRTITHASLGERAEATEPIGPLATAGSPCRTPPVRRCRRQAEERAPGSARDGTPLTAH</sequence>
<reference evidence="2" key="1">
    <citation type="journal article" date="2023" name="Science">
        <title>Genome structures resolve the early diversification of teleost fishes.</title>
        <authorList>
            <person name="Parey E."/>
            <person name="Louis A."/>
            <person name="Montfort J."/>
            <person name="Bouchez O."/>
            <person name="Roques C."/>
            <person name="Iampietro C."/>
            <person name="Lluch J."/>
            <person name="Castinel A."/>
            <person name="Donnadieu C."/>
            <person name="Desvignes T."/>
            <person name="Floi Bucao C."/>
            <person name="Jouanno E."/>
            <person name="Wen M."/>
            <person name="Mejri S."/>
            <person name="Dirks R."/>
            <person name="Jansen H."/>
            <person name="Henkel C."/>
            <person name="Chen W.J."/>
            <person name="Zahm M."/>
            <person name="Cabau C."/>
            <person name="Klopp C."/>
            <person name="Thompson A.W."/>
            <person name="Robinson-Rechavi M."/>
            <person name="Braasch I."/>
            <person name="Lecointre G."/>
            <person name="Bobe J."/>
            <person name="Postlethwait J.H."/>
            <person name="Berthelot C."/>
            <person name="Roest Crollius H."/>
            <person name="Guiguen Y."/>
        </authorList>
    </citation>
    <scope>NUCLEOTIDE SEQUENCE</scope>
    <source>
        <strain evidence="2">WJC10195</strain>
    </source>
</reference>
<proteinExistence type="predicted"/>
<gene>
    <name evidence="2" type="ORF">SKAU_G00068280</name>
</gene>
<keyword evidence="3" id="KW-1185">Reference proteome</keyword>
<dbReference type="EMBL" id="JAINUF010000002">
    <property type="protein sequence ID" value="KAJ8376248.1"/>
    <property type="molecule type" value="Genomic_DNA"/>
</dbReference>
<accession>A0A9Q1JB20</accession>
<evidence type="ECO:0000256" key="1">
    <source>
        <dbReference type="SAM" id="MobiDB-lite"/>
    </source>
</evidence>
<feature type="compositionally biased region" description="Gly residues" evidence="1">
    <location>
        <begin position="7"/>
        <end position="17"/>
    </location>
</feature>
<feature type="region of interest" description="Disordered" evidence="1">
    <location>
        <begin position="1"/>
        <end position="20"/>
    </location>
</feature>
<feature type="region of interest" description="Disordered" evidence="1">
    <location>
        <begin position="155"/>
        <end position="200"/>
    </location>
</feature>
<protein>
    <submittedName>
        <fullName evidence="2">Uncharacterized protein</fullName>
    </submittedName>
</protein>
<dbReference type="AlphaFoldDB" id="A0A9Q1JB20"/>
<name>A0A9Q1JB20_SYNKA</name>